<protein>
    <submittedName>
        <fullName evidence="1">Uncharacterized protein</fullName>
    </submittedName>
</protein>
<proteinExistence type="predicted"/>
<dbReference type="SUPFAM" id="SSF53448">
    <property type="entry name" value="Nucleotide-diphospho-sugar transferases"/>
    <property type="match status" value="1"/>
</dbReference>
<sequence>MAFAPRRVESDDIKWQQRYGRVHTRFRKLRDRNHGPSLVLQMVLHGAKENWIGEPTAVMFRRQLALDAGGFRTDIYQLVDVDFWLRLMLRSAVCFVPHELSVRRHTAATETTRVMATRRNVLDRQRILTWLIVDPLSPNSVRSAAALWWIPAWLAMIVEVAVLGPQRRTHLKALAPAPFREFAHARRQLPMAD</sequence>
<dbReference type="Proteomes" id="UP000050164">
    <property type="component" value="Unassembled WGS sequence"/>
</dbReference>
<dbReference type="Gene3D" id="3.90.550.10">
    <property type="entry name" value="Spore Coat Polysaccharide Biosynthesis Protein SpsA, Chain A"/>
    <property type="match status" value="1"/>
</dbReference>
<dbReference type="InterPro" id="IPR029044">
    <property type="entry name" value="Nucleotide-diphossugar_trans"/>
</dbReference>
<accession>A0A655A7Y7</accession>
<reference evidence="1 2" key="1">
    <citation type="submission" date="2015-03" db="EMBL/GenBank/DDBJ databases">
        <authorList>
            <consortium name="Pathogen Informatics"/>
        </authorList>
    </citation>
    <scope>NUCLEOTIDE SEQUENCE [LARGE SCALE GENOMIC DNA]</scope>
    <source>
        <strain evidence="1 2">Bir 185</strain>
    </source>
</reference>
<gene>
    <name evidence="1" type="ORF">ERS027659_02451</name>
</gene>
<name>A0A655A7Y7_MYCTX</name>
<organism evidence="1 2">
    <name type="scientific">Mycobacterium tuberculosis</name>
    <dbReference type="NCBI Taxonomy" id="1773"/>
    <lineage>
        <taxon>Bacteria</taxon>
        <taxon>Bacillati</taxon>
        <taxon>Actinomycetota</taxon>
        <taxon>Actinomycetes</taxon>
        <taxon>Mycobacteriales</taxon>
        <taxon>Mycobacteriaceae</taxon>
        <taxon>Mycobacterium</taxon>
        <taxon>Mycobacterium tuberculosis complex</taxon>
    </lineage>
</organism>
<evidence type="ECO:0000313" key="2">
    <source>
        <dbReference type="Proteomes" id="UP000050164"/>
    </source>
</evidence>
<dbReference type="AlphaFoldDB" id="A0A655A7Y7"/>
<evidence type="ECO:0000313" key="1">
    <source>
        <dbReference type="EMBL" id="CKR96617.1"/>
    </source>
</evidence>
<dbReference type="EMBL" id="CNFT01000585">
    <property type="protein sequence ID" value="CKR96617.1"/>
    <property type="molecule type" value="Genomic_DNA"/>
</dbReference>